<dbReference type="PANTHER" id="PTHR33344">
    <property type="entry name" value="OS02G0761600 PROTEIN"/>
    <property type="match status" value="1"/>
</dbReference>
<feature type="region of interest" description="Disordered" evidence="1">
    <location>
        <begin position="160"/>
        <end position="180"/>
    </location>
</feature>
<organism evidence="2 3">
    <name type="scientific">Sphagnum troendelagicum</name>
    <dbReference type="NCBI Taxonomy" id="128251"/>
    <lineage>
        <taxon>Eukaryota</taxon>
        <taxon>Viridiplantae</taxon>
        <taxon>Streptophyta</taxon>
        <taxon>Embryophyta</taxon>
        <taxon>Bryophyta</taxon>
        <taxon>Sphagnophytina</taxon>
        <taxon>Sphagnopsida</taxon>
        <taxon>Sphagnales</taxon>
        <taxon>Sphagnaceae</taxon>
        <taxon>Sphagnum</taxon>
    </lineage>
</organism>
<name>A0ABP0U9V8_9BRYO</name>
<evidence type="ECO:0000313" key="2">
    <source>
        <dbReference type="EMBL" id="CAK9215623.1"/>
    </source>
</evidence>
<proteinExistence type="predicted"/>
<dbReference type="EMBL" id="OZ019894">
    <property type="protein sequence ID" value="CAK9215623.1"/>
    <property type="molecule type" value="Genomic_DNA"/>
</dbReference>
<keyword evidence="3" id="KW-1185">Reference proteome</keyword>
<gene>
    <name evidence="2" type="ORF">CSSPTR1EN2_LOCUS12824</name>
</gene>
<reference evidence="2" key="1">
    <citation type="submission" date="2024-02" db="EMBL/GenBank/DDBJ databases">
        <authorList>
            <consortium name="ELIXIR-Norway"/>
            <consortium name="Elixir Norway"/>
        </authorList>
    </citation>
    <scope>NUCLEOTIDE SEQUENCE</scope>
</reference>
<evidence type="ECO:0000256" key="1">
    <source>
        <dbReference type="SAM" id="MobiDB-lite"/>
    </source>
</evidence>
<accession>A0ABP0U9V8</accession>
<sequence>MANVELAARLHCSYKRATFVLCAGNLVVALYLLQSVVGPSYFQTSSSSSSSSNELQQQVGTGDHTAVAEALQQEVIYSEEDLKRQEQSNDLRRAVLPVRLMERIKEIEAQTEVEISKSQSASAARQRVALELAQRLRYLRFINSKSNPQQGLEEWSKKKLDSLKKQEHTKLKKDQANEEEEELVKKTETIGFNSHPPDHKSNVFKFMNPDEKGESIAAKLVRKKQG</sequence>
<dbReference type="Proteomes" id="UP001497512">
    <property type="component" value="Chromosome 2"/>
</dbReference>
<dbReference type="PANTHER" id="PTHR33344:SF1">
    <property type="entry name" value="OS06G0214100 PROTEIN"/>
    <property type="match status" value="1"/>
</dbReference>
<evidence type="ECO:0008006" key="4">
    <source>
        <dbReference type="Google" id="ProtNLM"/>
    </source>
</evidence>
<evidence type="ECO:0000313" key="3">
    <source>
        <dbReference type="Proteomes" id="UP001497512"/>
    </source>
</evidence>
<feature type="compositionally biased region" description="Basic and acidic residues" evidence="1">
    <location>
        <begin position="160"/>
        <end position="176"/>
    </location>
</feature>
<protein>
    <recommendedName>
        <fullName evidence="4">Transmembrane protein</fullName>
    </recommendedName>
</protein>